<evidence type="ECO:0000313" key="2">
    <source>
        <dbReference type="EMBL" id="MBW8635770.1"/>
    </source>
</evidence>
<keyword evidence="1" id="KW-1133">Transmembrane helix</keyword>
<dbReference type="EMBL" id="JAICBX010000001">
    <property type="protein sequence ID" value="MBW8635770.1"/>
    <property type="molecule type" value="Genomic_DNA"/>
</dbReference>
<keyword evidence="1" id="KW-0812">Transmembrane</keyword>
<feature type="transmembrane region" description="Helical" evidence="1">
    <location>
        <begin position="69"/>
        <end position="92"/>
    </location>
</feature>
<evidence type="ECO:0000313" key="3">
    <source>
        <dbReference type="Proteomes" id="UP001196509"/>
    </source>
</evidence>
<name>A0AAE2ZJL0_9HYPH</name>
<dbReference type="AlphaFoldDB" id="A0AAE2ZJL0"/>
<proteinExistence type="predicted"/>
<gene>
    <name evidence="2" type="ORF">K1W69_01115</name>
</gene>
<keyword evidence="3" id="KW-1185">Reference proteome</keyword>
<feature type="transmembrane region" description="Helical" evidence="1">
    <location>
        <begin position="6"/>
        <end position="28"/>
    </location>
</feature>
<keyword evidence="1" id="KW-0472">Membrane</keyword>
<feature type="transmembrane region" description="Helical" evidence="1">
    <location>
        <begin position="98"/>
        <end position="123"/>
    </location>
</feature>
<reference evidence="2" key="1">
    <citation type="submission" date="2021-08" db="EMBL/GenBank/DDBJ databases">
        <title>Hoeflea bacterium WL0058 sp. nov., isolated from the sediment.</title>
        <authorList>
            <person name="Wang L."/>
            <person name="Zhang D."/>
        </authorList>
    </citation>
    <scope>NUCLEOTIDE SEQUENCE</scope>
    <source>
        <strain evidence="2">WL0058</strain>
    </source>
</reference>
<accession>A0AAE2ZJL0</accession>
<evidence type="ECO:0000256" key="1">
    <source>
        <dbReference type="SAM" id="Phobius"/>
    </source>
</evidence>
<dbReference type="Proteomes" id="UP001196509">
    <property type="component" value="Unassembled WGS sequence"/>
</dbReference>
<comment type="caution">
    <text evidence="2">The sequence shown here is derived from an EMBL/GenBank/DDBJ whole genome shotgun (WGS) entry which is preliminary data.</text>
</comment>
<protein>
    <submittedName>
        <fullName evidence="2">Uncharacterized protein</fullName>
    </submittedName>
</protein>
<sequence>MYGASLGAGLAALAFWGFVSICVLAGIWDSARKRETRHETIRRVIESGQEIDSEMLDKLLGGGMKTDQALMLGGLVCLFLAPGLAVFGWLIGLQWEPAFLPILGSAVLIALVAAGLIVAARMLRQENPAPSVRLK</sequence>
<organism evidence="2 3">
    <name type="scientific">Flavimaribacter sediminis</name>
    <dbReference type="NCBI Taxonomy" id="2865987"/>
    <lineage>
        <taxon>Bacteria</taxon>
        <taxon>Pseudomonadati</taxon>
        <taxon>Pseudomonadota</taxon>
        <taxon>Alphaproteobacteria</taxon>
        <taxon>Hyphomicrobiales</taxon>
        <taxon>Rhizobiaceae</taxon>
        <taxon>Flavimaribacter</taxon>
    </lineage>
</organism>
<dbReference type="RefSeq" id="WP_220226490.1">
    <property type="nucleotide sequence ID" value="NZ_JAICBX010000001.1"/>
</dbReference>